<reference evidence="5 6" key="1">
    <citation type="submission" date="2018-12" db="EMBL/GenBank/DDBJ databases">
        <authorList>
            <consortium name="Pathogen Informatics"/>
        </authorList>
    </citation>
    <scope>NUCLEOTIDE SEQUENCE [LARGE SCALE GENOMIC DNA]</scope>
    <source>
        <strain evidence="5 6">NCTC10036</strain>
    </source>
</reference>
<dbReference type="Proteomes" id="UP000281904">
    <property type="component" value="Chromosome"/>
</dbReference>
<evidence type="ECO:0000313" key="7">
    <source>
        <dbReference type="Proteomes" id="UP000624159"/>
    </source>
</evidence>
<feature type="chain" id="PRO_5018671358" description="MrfJ" evidence="1">
    <location>
        <begin position="20"/>
        <end position="287"/>
    </location>
</feature>
<dbReference type="InterPro" id="IPR057009">
    <property type="entry name" value="MrpH_N"/>
</dbReference>
<reference evidence="4 7" key="2">
    <citation type="submission" date="2020-11" db="EMBL/GenBank/DDBJ databases">
        <title>Enhanced detection system for hospital associated transmission using whole genome sequencing surveillance.</title>
        <authorList>
            <person name="Harrison L.H."/>
            <person name="Van Tyne D."/>
            <person name="Marsh J.W."/>
            <person name="Griffith M.P."/>
            <person name="Snyder D.J."/>
            <person name="Cooper V.S."/>
            <person name="Mustapha M."/>
        </authorList>
    </citation>
    <scope>NUCLEOTIDE SEQUENCE [LARGE SCALE GENOMIC DNA]</scope>
    <source>
        <strain evidence="4 7">SER00230</strain>
    </source>
</reference>
<organism evidence="5 6">
    <name type="scientific">Serratia rubidaea</name>
    <name type="common">Serratia marinorubra</name>
    <dbReference type="NCBI Taxonomy" id="61652"/>
    <lineage>
        <taxon>Bacteria</taxon>
        <taxon>Pseudomonadati</taxon>
        <taxon>Pseudomonadota</taxon>
        <taxon>Gammaproteobacteria</taxon>
        <taxon>Enterobacterales</taxon>
        <taxon>Yersiniaceae</taxon>
        <taxon>Serratia</taxon>
    </lineage>
</organism>
<evidence type="ECO:0000259" key="3">
    <source>
        <dbReference type="Pfam" id="PF24223"/>
    </source>
</evidence>
<evidence type="ECO:0000313" key="6">
    <source>
        <dbReference type="Proteomes" id="UP000281904"/>
    </source>
</evidence>
<evidence type="ECO:0000256" key="1">
    <source>
        <dbReference type="SAM" id="SignalP"/>
    </source>
</evidence>
<dbReference type="EMBL" id="LR134493">
    <property type="protein sequence ID" value="VEI65653.1"/>
    <property type="molecule type" value="Genomic_DNA"/>
</dbReference>
<dbReference type="CDD" id="cd22566">
    <property type="entry name" value="MrpH-like"/>
    <property type="match status" value="1"/>
</dbReference>
<dbReference type="Pfam" id="PF24222">
    <property type="entry name" value="MrpH_N"/>
    <property type="match status" value="1"/>
</dbReference>
<evidence type="ECO:0008006" key="8">
    <source>
        <dbReference type="Google" id="ProtNLM"/>
    </source>
</evidence>
<feature type="signal peptide" evidence="1">
    <location>
        <begin position="1"/>
        <end position="19"/>
    </location>
</feature>
<dbReference type="EMBL" id="JADULK010000005">
    <property type="protein sequence ID" value="MBH1930460.1"/>
    <property type="molecule type" value="Genomic_DNA"/>
</dbReference>
<evidence type="ECO:0000313" key="4">
    <source>
        <dbReference type="EMBL" id="MBH1930460.1"/>
    </source>
</evidence>
<evidence type="ECO:0000259" key="2">
    <source>
        <dbReference type="Pfam" id="PF24222"/>
    </source>
</evidence>
<dbReference type="GO" id="GO:0009289">
    <property type="term" value="C:pilus"/>
    <property type="evidence" value="ECO:0007669"/>
    <property type="project" value="InterPro"/>
</dbReference>
<dbReference type="RefSeq" id="WP_126531451.1">
    <property type="nucleotide sequence ID" value="NZ_JADULK010000005.1"/>
</dbReference>
<accession>A0A3S4WVX9</accession>
<sequence>MPRILITFMILIFAPQSQASIWSFINSTSTSGRDIVYDYTISSWDYDDATPNPCFNTTCIVGISHRHTNSGSGGNNSGAGWTEAWYASASSGVACVRASRTIGELGQCLRDNPSNKGITGRQLITPYSGTPVHHSGDTITQECVGIFYKIGTANLNGGIPMPGSICGIAPPPVGACGMPDNVEINHGSLSAAEVAGNQRTVQFVIDCNQKLSAKLFLTNMENDRLKLGDSGITSSLLINGRPLTNQGVPLTLAASVNTINVSSTLATSGNTPSGAFQGEGVLLLAMD</sequence>
<name>A0A3S4WVX9_SERRU</name>
<feature type="domain" description="Fimbrial adhesin MrpH N-terminal" evidence="2">
    <location>
        <begin position="19"/>
        <end position="174"/>
    </location>
</feature>
<dbReference type="InterPro" id="IPR036937">
    <property type="entry name" value="Adhesion_dom_fimbrial_sf"/>
</dbReference>
<keyword evidence="1" id="KW-0732">Signal</keyword>
<proteinExistence type="predicted"/>
<keyword evidence="7" id="KW-1185">Reference proteome</keyword>
<feature type="domain" description="Fimbrial adhesin MrpH C-terminal" evidence="3">
    <location>
        <begin position="181"/>
        <end position="286"/>
    </location>
</feature>
<dbReference type="AlphaFoldDB" id="A0A3S4WVX9"/>
<dbReference type="InterPro" id="IPR057010">
    <property type="entry name" value="MrpH_C"/>
</dbReference>
<dbReference type="Pfam" id="PF24223">
    <property type="entry name" value="MrpH_C"/>
    <property type="match status" value="1"/>
</dbReference>
<evidence type="ECO:0000313" key="5">
    <source>
        <dbReference type="EMBL" id="VEI65653.1"/>
    </source>
</evidence>
<dbReference type="GO" id="GO:0007155">
    <property type="term" value="P:cell adhesion"/>
    <property type="evidence" value="ECO:0007669"/>
    <property type="project" value="InterPro"/>
</dbReference>
<dbReference type="Proteomes" id="UP000624159">
    <property type="component" value="Unassembled WGS sequence"/>
</dbReference>
<protein>
    <recommendedName>
        <fullName evidence="8">MrfJ</fullName>
    </recommendedName>
</protein>
<gene>
    <name evidence="4" type="ORF">I5U13_12435</name>
    <name evidence="5" type="ORF">NCTC10036_02375</name>
</gene>
<dbReference type="Gene3D" id="2.60.40.1090">
    <property type="entry name" value="Fimbrial-type adhesion domain"/>
    <property type="match status" value="1"/>
</dbReference>